<keyword evidence="2" id="KW-0472">Membrane</keyword>
<reference evidence="6" key="1">
    <citation type="submission" date="2016-02" db="EMBL/GenBank/DDBJ databases">
        <title>Comparative genomics of biotechnologically important yeasts.</title>
        <authorList>
            <consortium name="DOE Joint Genome Institute"/>
            <person name="Riley R."/>
            <person name="Haridas S."/>
            <person name="Wolfe K.H."/>
            <person name="Lopes M.R."/>
            <person name="Hittinger C.T."/>
            <person name="Goker M."/>
            <person name="Salamov A."/>
            <person name="Wisecaver J."/>
            <person name="Long T.M."/>
            <person name="Aerts A.L."/>
            <person name="Barry K."/>
            <person name="Choi C."/>
            <person name="Clum A."/>
            <person name="Coughlan A.Y."/>
            <person name="Deshpande S."/>
            <person name="Douglass A.P."/>
            <person name="Hanson S.J."/>
            <person name="Klenk H.-P."/>
            <person name="Labutti K."/>
            <person name="Lapidus A."/>
            <person name="Lindquist E."/>
            <person name="Lipzen A."/>
            <person name="Meier-Kolthoff J.P."/>
            <person name="Ohm R.A."/>
            <person name="Otillar R.P."/>
            <person name="Pangilinan J."/>
            <person name="Peng Y."/>
            <person name="Rokas A."/>
            <person name="Rosa C.A."/>
            <person name="Scheuner C."/>
            <person name="Sibirny A.A."/>
            <person name="Slot J.C."/>
            <person name="Stielow J.B."/>
            <person name="Sun H."/>
            <person name="Kurtzman C.P."/>
            <person name="Blackwell M."/>
            <person name="Jeffries T.W."/>
            <person name="Grigoriev I.V."/>
        </authorList>
    </citation>
    <scope>NUCLEOTIDE SEQUENCE [LARGE SCALE GENOMIC DNA]</scope>
    <source>
        <strain evidence="6">NRRL Y-17796</strain>
    </source>
</reference>
<keyword evidence="6" id="KW-1185">Reference proteome</keyword>
<feature type="signal peptide" evidence="3">
    <location>
        <begin position="1"/>
        <end position="15"/>
    </location>
</feature>
<feature type="chain" id="PRO_5012791594" description="L-type lectin-like domain-containing protein" evidence="3">
    <location>
        <begin position="16"/>
        <end position="416"/>
    </location>
</feature>
<gene>
    <name evidence="5" type="ORF">CANCADRAFT_45550</name>
</gene>
<feature type="domain" description="L-type lectin-like" evidence="4">
    <location>
        <begin position="22"/>
        <end position="86"/>
    </location>
</feature>
<protein>
    <recommendedName>
        <fullName evidence="4">L-type lectin-like domain-containing protein</fullName>
    </recommendedName>
</protein>
<evidence type="ECO:0000313" key="5">
    <source>
        <dbReference type="EMBL" id="ODV89081.1"/>
    </source>
</evidence>
<evidence type="ECO:0000313" key="6">
    <source>
        <dbReference type="Proteomes" id="UP000095023"/>
    </source>
</evidence>
<dbReference type="SUPFAM" id="SSF49899">
    <property type="entry name" value="Concanavalin A-like lectins/glucanases"/>
    <property type="match status" value="1"/>
</dbReference>
<accession>A0A1E4TBG6</accession>
<dbReference type="GO" id="GO:0016020">
    <property type="term" value="C:membrane"/>
    <property type="evidence" value="ECO:0007669"/>
    <property type="project" value="InterPro"/>
</dbReference>
<dbReference type="AlphaFoldDB" id="A0A1E4TBG6"/>
<feature type="region of interest" description="Disordered" evidence="1">
    <location>
        <begin position="226"/>
        <end position="247"/>
    </location>
</feature>
<sequence length="416" mass="45596">MSPLIFLLLAISTLAKRLPLFSWDKPLAQSGFLPGWGFKGTIQSEDNGIRLTSNTDSQEAILWTFDPIAESQWVLSTTIKLPTTDADERTAVSFALTPSQPTKNTPDVDDGLLVHIAYSAGGAKATVNYITKSVATVIGTCQVSNSQDIKINWHSDFKLTINGNDCPITPQASQSPLTSGYFSVISSGSGFVITSFDVYNDVADLTADPAAIGLRSARAKEQMINDIPADDGTEKPAPDSPASGSRLSDEFLQKHDEINSFILEVSRTIQGLHLDIQKINTRLDAISEDIKTKNAAIEKAISELPHSDQIDPSLAQIIRILLSLEERVHSTANKGEAATSSFNSKIESDIRDLHSKIANFDKDFIKNINNLLNSSSETMTRSIRIWLIFLFLGGLIVALGFYFFHERQKSRHAKLL</sequence>
<keyword evidence="3" id="KW-0732">Signal</keyword>
<evidence type="ECO:0000256" key="2">
    <source>
        <dbReference type="SAM" id="Phobius"/>
    </source>
</evidence>
<proteinExistence type="predicted"/>
<feature type="transmembrane region" description="Helical" evidence="2">
    <location>
        <begin position="383"/>
        <end position="404"/>
    </location>
</feature>
<organism evidence="5 6">
    <name type="scientific">Tortispora caseinolytica NRRL Y-17796</name>
    <dbReference type="NCBI Taxonomy" id="767744"/>
    <lineage>
        <taxon>Eukaryota</taxon>
        <taxon>Fungi</taxon>
        <taxon>Dikarya</taxon>
        <taxon>Ascomycota</taxon>
        <taxon>Saccharomycotina</taxon>
        <taxon>Trigonopsidomycetes</taxon>
        <taxon>Trigonopsidales</taxon>
        <taxon>Trigonopsidaceae</taxon>
        <taxon>Tortispora</taxon>
    </lineage>
</organism>
<dbReference type="EMBL" id="KV453843">
    <property type="protein sequence ID" value="ODV89081.1"/>
    <property type="molecule type" value="Genomic_DNA"/>
</dbReference>
<evidence type="ECO:0000256" key="1">
    <source>
        <dbReference type="SAM" id="MobiDB-lite"/>
    </source>
</evidence>
<dbReference type="Pfam" id="PF03388">
    <property type="entry name" value="Lectin_leg-like"/>
    <property type="match status" value="1"/>
</dbReference>
<name>A0A1E4TBG6_9ASCO</name>
<evidence type="ECO:0000256" key="3">
    <source>
        <dbReference type="SAM" id="SignalP"/>
    </source>
</evidence>
<dbReference type="Proteomes" id="UP000095023">
    <property type="component" value="Unassembled WGS sequence"/>
</dbReference>
<dbReference type="InterPro" id="IPR005052">
    <property type="entry name" value="Lectin_leg"/>
</dbReference>
<keyword evidence="2" id="KW-1133">Transmembrane helix</keyword>
<keyword evidence="2" id="KW-0812">Transmembrane</keyword>
<dbReference type="Gene3D" id="2.60.120.200">
    <property type="match status" value="1"/>
</dbReference>
<evidence type="ECO:0000259" key="4">
    <source>
        <dbReference type="Pfam" id="PF03388"/>
    </source>
</evidence>
<dbReference type="InterPro" id="IPR013320">
    <property type="entry name" value="ConA-like_dom_sf"/>
</dbReference>